<keyword evidence="5" id="KW-0378">Hydrolase</keyword>
<accession>A0AAD4UVQ5</accession>
<dbReference type="Pfam" id="PF00078">
    <property type="entry name" value="RVT_1"/>
    <property type="match status" value="1"/>
</dbReference>
<dbReference type="EMBL" id="JAJFAZ020000008">
    <property type="protein sequence ID" value="KAI5313153.1"/>
    <property type="molecule type" value="Genomic_DNA"/>
</dbReference>
<keyword evidence="4" id="KW-0255">Endonuclease</keyword>
<dbReference type="GO" id="GO:0003964">
    <property type="term" value="F:RNA-directed DNA polymerase activity"/>
    <property type="evidence" value="ECO:0007669"/>
    <property type="project" value="UniProtKB-KW"/>
</dbReference>
<dbReference type="PANTHER" id="PTHR37984:SF5">
    <property type="entry name" value="PROTEIN NYNRIN-LIKE"/>
    <property type="match status" value="1"/>
</dbReference>
<dbReference type="InterPro" id="IPR000477">
    <property type="entry name" value="RT_dom"/>
</dbReference>
<dbReference type="CDD" id="cd09274">
    <property type="entry name" value="RNase_HI_RT_Ty3"/>
    <property type="match status" value="1"/>
</dbReference>
<evidence type="ECO:0000259" key="7">
    <source>
        <dbReference type="Pfam" id="PF00078"/>
    </source>
</evidence>
<evidence type="ECO:0000259" key="8">
    <source>
        <dbReference type="Pfam" id="PF17917"/>
    </source>
</evidence>
<dbReference type="GO" id="GO:0004519">
    <property type="term" value="F:endonuclease activity"/>
    <property type="evidence" value="ECO:0007669"/>
    <property type="project" value="UniProtKB-KW"/>
</dbReference>
<dbReference type="Gene3D" id="3.30.70.270">
    <property type="match status" value="2"/>
</dbReference>
<dbReference type="InterPro" id="IPR050951">
    <property type="entry name" value="Retrovirus_Pol_polyprotein"/>
</dbReference>
<name>A0AAD4UVQ5_PRUDU</name>
<dbReference type="InterPro" id="IPR041373">
    <property type="entry name" value="RT_RNaseH"/>
</dbReference>
<sequence length="449" mass="50901">MPGLDPNLVSHTLNIELGTRPVVQPRRNFHPEVEKQIKVEIEKLLAAGFIKPIKHPTWLANIVPVKKKTGVIRVCTDYRDLNRACPKDEFPLPNMDILTDSTSGQGMLSFMDGFSGYNQIKMLPKDAEKTAFRTPYGNFYYTVMPFGLKNAGATYQRAMTAVFHDMMGKEVEDYVDDLVVKSKTRLGHYEVLRKVLERCRLYGLKMNPKKCAFGVSSGKFLGFQVHQRGIDVDPEKTRALKSLSPPKNPKELKSFMGRLSYIRRFIPGLAAMMSIFTPLLKKGQSYIWSKECQETYQQVQQLIARLPTMRAPIPGLPLKLYLAATNTAVGALLAQDSHEGEESPIYYVSRQLKGAETRYPKTELLCLALVYAAQRLRHYFLAHKLRLVVKSDPVRYLLTRPVLSGRLARWLLQLSEFDIVCTTPKAIRGQAVIDMLALFPEVEESTLSK</sequence>
<comment type="caution">
    <text evidence="9">The sequence shown here is derived from an EMBL/GenBank/DDBJ whole genome shotgun (WGS) entry which is preliminary data.</text>
</comment>
<organism evidence="9 10">
    <name type="scientific">Prunus dulcis</name>
    <name type="common">Almond</name>
    <name type="synonym">Amygdalus dulcis</name>
    <dbReference type="NCBI Taxonomy" id="3755"/>
    <lineage>
        <taxon>Eukaryota</taxon>
        <taxon>Viridiplantae</taxon>
        <taxon>Streptophyta</taxon>
        <taxon>Embryophyta</taxon>
        <taxon>Tracheophyta</taxon>
        <taxon>Spermatophyta</taxon>
        <taxon>Magnoliopsida</taxon>
        <taxon>eudicotyledons</taxon>
        <taxon>Gunneridae</taxon>
        <taxon>Pentapetalae</taxon>
        <taxon>rosids</taxon>
        <taxon>fabids</taxon>
        <taxon>Rosales</taxon>
        <taxon>Rosaceae</taxon>
        <taxon>Amygdaloideae</taxon>
        <taxon>Amygdaleae</taxon>
        <taxon>Prunus</taxon>
    </lineage>
</organism>
<dbReference type="Gene3D" id="3.10.20.370">
    <property type="match status" value="1"/>
</dbReference>
<evidence type="ECO:0000313" key="9">
    <source>
        <dbReference type="EMBL" id="KAI5313153.1"/>
    </source>
</evidence>
<protein>
    <recommendedName>
        <fullName evidence="11">Transposable element protein</fullName>
    </recommendedName>
</protein>
<feature type="domain" description="Reverse transcriptase" evidence="7">
    <location>
        <begin position="65"/>
        <end position="225"/>
    </location>
</feature>
<dbReference type="Gene3D" id="3.10.10.10">
    <property type="entry name" value="HIV Type 1 Reverse Transcriptase, subunit A, domain 1"/>
    <property type="match status" value="1"/>
</dbReference>
<keyword evidence="3" id="KW-0540">Nuclease</keyword>
<feature type="domain" description="Reverse transcriptase RNase H-like" evidence="8">
    <location>
        <begin position="316"/>
        <end position="417"/>
    </location>
</feature>
<dbReference type="CDD" id="cd01647">
    <property type="entry name" value="RT_LTR"/>
    <property type="match status" value="1"/>
</dbReference>
<dbReference type="SUPFAM" id="SSF56672">
    <property type="entry name" value="DNA/RNA polymerases"/>
    <property type="match status" value="1"/>
</dbReference>
<evidence type="ECO:0000256" key="5">
    <source>
        <dbReference type="ARBA" id="ARBA00022801"/>
    </source>
</evidence>
<dbReference type="Proteomes" id="UP001054821">
    <property type="component" value="Chromosome 8"/>
</dbReference>
<evidence type="ECO:0000256" key="3">
    <source>
        <dbReference type="ARBA" id="ARBA00022722"/>
    </source>
</evidence>
<keyword evidence="2" id="KW-0548">Nucleotidyltransferase</keyword>
<gene>
    <name evidence="9" type="ORF">L3X38_042327</name>
</gene>
<dbReference type="PANTHER" id="PTHR37984">
    <property type="entry name" value="PROTEIN CBG26694"/>
    <property type="match status" value="1"/>
</dbReference>
<dbReference type="Pfam" id="PF17917">
    <property type="entry name" value="RT_RNaseH"/>
    <property type="match status" value="1"/>
</dbReference>
<evidence type="ECO:0000256" key="2">
    <source>
        <dbReference type="ARBA" id="ARBA00022695"/>
    </source>
</evidence>
<evidence type="ECO:0008006" key="11">
    <source>
        <dbReference type="Google" id="ProtNLM"/>
    </source>
</evidence>
<evidence type="ECO:0000256" key="4">
    <source>
        <dbReference type="ARBA" id="ARBA00022759"/>
    </source>
</evidence>
<keyword evidence="1" id="KW-0808">Transferase</keyword>
<proteinExistence type="predicted"/>
<keyword evidence="6" id="KW-0695">RNA-directed DNA polymerase</keyword>
<evidence type="ECO:0000313" key="10">
    <source>
        <dbReference type="Proteomes" id="UP001054821"/>
    </source>
</evidence>
<dbReference type="InterPro" id="IPR043502">
    <property type="entry name" value="DNA/RNA_pol_sf"/>
</dbReference>
<dbReference type="GO" id="GO:0016787">
    <property type="term" value="F:hydrolase activity"/>
    <property type="evidence" value="ECO:0007669"/>
    <property type="project" value="UniProtKB-KW"/>
</dbReference>
<dbReference type="AlphaFoldDB" id="A0AAD4UVQ5"/>
<dbReference type="InterPro" id="IPR043128">
    <property type="entry name" value="Rev_trsase/Diguanyl_cyclase"/>
</dbReference>
<evidence type="ECO:0000256" key="6">
    <source>
        <dbReference type="ARBA" id="ARBA00022918"/>
    </source>
</evidence>
<reference evidence="9 10" key="1">
    <citation type="journal article" date="2022" name="G3 (Bethesda)">
        <title>Whole-genome sequence and methylome profiling of the almond [Prunus dulcis (Mill.) D.A. Webb] cultivar 'Nonpareil'.</title>
        <authorList>
            <person name="D'Amico-Willman K.M."/>
            <person name="Ouma W.Z."/>
            <person name="Meulia T."/>
            <person name="Sideli G.M."/>
            <person name="Gradziel T.M."/>
            <person name="Fresnedo-Ramirez J."/>
        </authorList>
    </citation>
    <scope>NUCLEOTIDE SEQUENCE [LARGE SCALE GENOMIC DNA]</scope>
    <source>
        <strain evidence="9">Clone GOH B32 T37-40</strain>
    </source>
</reference>
<keyword evidence="10" id="KW-1185">Reference proteome</keyword>
<evidence type="ECO:0000256" key="1">
    <source>
        <dbReference type="ARBA" id="ARBA00022679"/>
    </source>
</evidence>